<evidence type="ECO:0008006" key="4">
    <source>
        <dbReference type="Google" id="ProtNLM"/>
    </source>
</evidence>
<gene>
    <name evidence="2" type="ORF">V865_003589</name>
</gene>
<dbReference type="EMBL" id="CP144089">
    <property type="protein sequence ID" value="WWD05511.1"/>
    <property type="molecule type" value="Genomic_DNA"/>
</dbReference>
<evidence type="ECO:0000313" key="2">
    <source>
        <dbReference type="EMBL" id="WWD05511.1"/>
    </source>
</evidence>
<dbReference type="KEGG" id="ker:91102392"/>
<sequence>MSLPIFALRTCLRCQSVYPRVTSASTSTVTRSIPSSNRYLNTEVDTSSQSDKKINTWFLNQPSRPLPLASSSKRVESSSQISPSSEDTQSIPSIPISTPSILLPLHNFLTSTTSEASDVLHRHTVQVYDTTSLSQYLDERGQGDLVKGEEGSGGWYDWVITVQVKGRGRGVVSRGDGVLRRWLLKNPLHPSIQASPHEYPKTPRIPPDSDWSIVPLNLGPDAEFRACVNLLSEEGASRWKLDELWKKAQ</sequence>
<evidence type="ECO:0000313" key="3">
    <source>
        <dbReference type="Proteomes" id="UP001358614"/>
    </source>
</evidence>
<proteinExistence type="predicted"/>
<dbReference type="GeneID" id="91102392"/>
<feature type="region of interest" description="Disordered" evidence="1">
    <location>
        <begin position="65"/>
        <end position="93"/>
    </location>
</feature>
<dbReference type="AlphaFoldDB" id="A0AAX4KG78"/>
<keyword evidence="3" id="KW-1185">Reference proteome</keyword>
<reference evidence="2 3" key="1">
    <citation type="submission" date="2024-01" db="EMBL/GenBank/DDBJ databases">
        <title>Comparative genomics of Cryptococcus and Kwoniella reveals pathogenesis evolution and contrasting modes of karyotype evolution via chromosome fusion or intercentromeric recombination.</title>
        <authorList>
            <person name="Coelho M.A."/>
            <person name="David-Palma M."/>
            <person name="Shea T."/>
            <person name="Bowers K."/>
            <person name="McGinley-Smith S."/>
            <person name="Mohammad A.W."/>
            <person name="Gnirke A."/>
            <person name="Yurkov A.M."/>
            <person name="Nowrousian M."/>
            <person name="Sun S."/>
            <person name="Cuomo C.A."/>
            <person name="Heitman J."/>
        </authorList>
    </citation>
    <scope>NUCLEOTIDE SEQUENCE [LARGE SCALE GENOMIC DNA]</scope>
    <source>
        <strain evidence="2 3">PYCC6329</strain>
    </source>
</reference>
<name>A0AAX4KG78_9TREE</name>
<accession>A0AAX4KG78</accession>
<feature type="compositionally biased region" description="Low complexity" evidence="1">
    <location>
        <begin position="77"/>
        <end position="93"/>
    </location>
</feature>
<dbReference type="Proteomes" id="UP001358614">
    <property type="component" value="Chromosome 1"/>
</dbReference>
<dbReference type="RefSeq" id="XP_066083478.1">
    <property type="nucleotide sequence ID" value="XM_066227381.1"/>
</dbReference>
<protein>
    <recommendedName>
        <fullName evidence="4">Ribosomal protein L46 N-terminal domain-containing protein</fullName>
    </recommendedName>
</protein>
<organism evidence="2 3">
    <name type="scientific">Kwoniella europaea PYCC6329</name>
    <dbReference type="NCBI Taxonomy" id="1423913"/>
    <lineage>
        <taxon>Eukaryota</taxon>
        <taxon>Fungi</taxon>
        <taxon>Dikarya</taxon>
        <taxon>Basidiomycota</taxon>
        <taxon>Agaricomycotina</taxon>
        <taxon>Tremellomycetes</taxon>
        <taxon>Tremellales</taxon>
        <taxon>Cryptococcaceae</taxon>
        <taxon>Kwoniella</taxon>
    </lineage>
</organism>
<evidence type="ECO:0000256" key="1">
    <source>
        <dbReference type="SAM" id="MobiDB-lite"/>
    </source>
</evidence>